<evidence type="ECO:0000259" key="8">
    <source>
        <dbReference type="PROSITE" id="PS51391"/>
    </source>
</evidence>
<dbReference type="PaxDb" id="73239-Q7RT71"/>
<evidence type="ECO:0000256" key="3">
    <source>
        <dbReference type="SAM" id="Coils"/>
    </source>
</evidence>
<feature type="domain" description="CID" evidence="8">
    <location>
        <begin position="397"/>
        <end position="542"/>
    </location>
</feature>
<dbReference type="InParanoid" id="Q7RT71"/>
<dbReference type="SMART" id="SM00648">
    <property type="entry name" value="SWAP"/>
    <property type="match status" value="1"/>
</dbReference>
<comment type="caution">
    <text evidence="9">The sequence shown here is derived from an EMBL/GenBank/DDBJ whole genome shotgun (WGS) entry which is preliminary data.</text>
</comment>
<feature type="compositionally biased region" description="Basic residues" evidence="4">
    <location>
        <begin position="46"/>
        <end position="58"/>
    </location>
</feature>
<keyword evidence="5" id="KW-0472">Membrane</keyword>
<dbReference type="SMART" id="SM00361">
    <property type="entry name" value="RRM_1"/>
    <property type="match status" value="1"/>
</dbReference>
<dbReference type="STRING" id="73239.Q7RT71"/>
<feature type="compositionally biased region" description="Basic and acidic residues" evidence="4">
    <location>
        <begin position="93"/>
        <end position="103"/>
    </location>
</feature>
<dbReference type="InterPro" id="IPR000061">
    <property type="entry name" value="Surp"/>
</dbReference>
<dbReference type="InterPro" id="IPR051485">
    <property type="entry name" value="SR-CTD_assoc_factor"/>
</dbReference>
<dbReference type="InterPro" id="IPR003954">
    <property type="entry name" value="RRM_euk-type"/>
</dbReference>
<feature type="transmembrane region" description="Helical" evidence="5">
    <location>
        <begin position="668"/>
        <end position="686"/>
    </location>
</feature>
<dbReference type="InterPro" id="IPR035979">
    <property type="entry name" value="RBD_domain_sf"/>
</dbReference>
<accession>Q7RT71</accession>
<dbReference type="SMART" id="SM00360">
    <property type="entry name" value="RRM"/>
    <property type="match status" value="1"/>
</dbReference>
<dbReference type="EMBL" id="AABL01000036">
    <property type="protein sequence ID" value="EAA20675.1"/>
    <property type="molecule type" value="Genomic_DNA"/>
</dbReference>
<feature type="domain" description="RRM" evidence="6">
    <location>
        <begin position="174"/>
        <end position="255"/>
    </location>
</feature>
<dbReference type="PANTHER" id="PTHR23140:SF0">
    <property type="entry name" value="U2 SNRNP-ASSOCIATED SURP MOTIF-CONTAINING PROTEIN"/>
    <property type="match status" value="1"/>
</dbReference>
<feature type="domain" description="SURP motif" evidence="7">
    <location>
        <begin position="299"/>
        <end position="341"/>
    </location>
</feature>
<dbReference type="InterPro" id="IPR000504">
    <property type="entry name" value="RRM_dom"/>
</dbReference>
<proteinExistence type="predicted"/>
<evidence type="ECO:0000313" key="9">
    <source>
        <dbReference type="EMBL" id="EAA20675.1"/>
    </source>
</evidence>
<dbReference type="AlphaFoldDB" id="Q7RT71"/>
<evidence type="ECO:0000256" key="1">
    <source>
        <dbReference type="ARBA" id="ARBA00022884"/>
    </source>
</evidence>
<keyword evidence="10" id="KW-1185">Reference proteome</keyword>
<keyword evidence="1 2" id="KW-0694">RNA-binding</keyword>
<evidence type="ECO:0000313" key="10">
    <source>
        <dbReference type="Proteomes" id="UP000008553"/>
    </source>
</evidence>
<dbReference type="GO" id="GO:0005634">
    <property type="term" value="C:nucleus"/>
    <property type="evidence" value="ECO:0007669"/>
    <property type="project" value="TreeGrafter"/>
</dbReference>
<dbReference type="Pfam" id="PF04818">
    <property type="entry name" value="CID"/>
    <property type="match status" value="1"/>
</dbReference>
<dbReference type="Gene3D" id="1.25.40.90">
    <property type="match status" value="1"/>
</dbReference>
<dbReference type="PROSITE" id="PS51391">
    <property type="entry name" value="CID"/>
    <property type="match status" value="1"/>
</dbReference>
<dbReference type="Gene3D" id="3.30.70.330">
    <property type="match status" value="1"/>
</dbReference>
<evidence type="ECO:0000256" key="4">
    <source>
        <dbReference type="SAM" id="MobiDB-lite"/>
    </source>
</evidence>
<dbReference type="SUPFAM" id="SSF109905">
    <property type="entry name" value="Surp module (SWAP domain)"/>
    <property type="match status" value="1"/>
</dbReference>
<sequence length="690" mass="81986">MYIQLNRNKKKKNDTEYEKINEEEAANIYAQFVRSFEGDDIEKGNRFVKSKQNRKTSKKVLNPSKFDYFPEEDDDDNKKRKNKFTKDNNFNEENTKKHEKSEPNKSGLGKVKEIDSFLEEIKLKQKILDERKILKEQAQLAKSEEEKIKINKKIIEIEKNEGIFSYTQRNETLANLYLGNLSAEVTEEYLCQRFGKFGKVSSVKIMYPRKEEDKKKGRISGFVCFENKEDAENAKDALDGVEMFGKPVIIGWSKAIPKILSLNKNEYKNSHFDKNKSSFNTSNKRIQIILPEDKKVKRIIDLLAKYVTEEGYAFEEIIKKNEKDNPMFNFIFNTSDLHYYYKWRVFSFAQGDSYRNWRVDSFQMYENSYVYIPPVPKNKKDNVPRINKKMKNKKCDMDEKKKSKLISIINNLSKKRVSICRAMIFCTRHSDFSFDIVKIISSYLTDLKYDLLKKINLVYLLSDILYNCSNQFFSSWPYRKHMEEALPRIFYYFRKHIKKCDSKIKAKLFSDSIMSIFNMWDTWAIYTIVFMNGLKCLLSSKKLNYIKNKMHDSENEHDILNGTKIEFFDDLKIYPLNLRRNAYTYFQKDENQINRLCEQRGLYYDENFNKKKKIKYLLIYDDFYGFNTNNVGSGKNYLNEVGLSDGNKNSSSKISETSDTALHDNTKYYFVVPVFLFFSMFLYIYTHKFT</sequence>
<reference evidence="9 10" key="1">
    <citation type="journal article" date="2002" name="Nature">
        <title>Genome sequence and comparative analysis of the model rodent malaria parasite Plasmodium yoelii yoelii.</title>
        <authorList>
            <person name="Carlton J.M."/>
            <person name="Angiuoli S.V."/>
            <person name="Suh B.B."/>
            <person name="Kooij T.W."/>
            <person name="Pertea M."/>
            <person name="Silva J.C."/>
            <person name="Ermolaeva M.D."/>
            <person name="Allen J.E."/>
            <person name="Selengut J.D."/>
            <person name="Koo H.L."/>
            <person name="Peterson J.D."/>
            <person name="Pop M."/>
            <person name="Kosack D.S."/>
            <person name="Shumway M.F."/>
            <person name="Bidwell S.L."/>
            <person name="Shallom S.J."/>
            <person name="van Aken S.E."/>
            <person name="Riedmuller S.B."/>
            <person name="Feldblyum T.V."/>
            <person name="Cho J.K."/>
            <person name="Quackenbush J."/>
            <person name="Sedegah M."/>
            <person name="Shoaibi A."/>
            <person name="Cummings L.M."/>
            <person name="Florens L."/>
            <person name="Yates J.R."/>
            <person name="Raine J.D."/>
            <person name="Sinden R.E."/>
            <person name="Harris M.A."/>
            <person name="Cunningham D.A."/>
            <person name="Preiser P.R."/>
            <person name="Bergman L.W."/>
            <person name="Vaidya A.B."/>
            <person name="van Lin L.H."/>
            <person name="Janse C.J."/>
            <person name="Waters A.P."/>
            <person name="Smith H.O."/>
            <person name="White O.R."/>
            <person name="Salzberg S.L."/>
            <person name="Venter J.C."/>
            <person name="Fraser C.M."/>
            <person name="Hoffman S.L."/>
            <person name="Gardner M.J."/>
            <person name="Carucci D.J."/>
        </authorList>
    </citation>
    <scope>NUCLEOTIDE SEQUENCE [LARGE SCALE GENOMIC DNA]</scope>
    <source>
        <strain evidence="9 10">17XNL</strain>
    </source>
</reference>
<dbReference type="InterPro" id="IPR008942">
    <property type="entry name" value="ENTH_VHS"/>
</dbReference>
<dbReference type="SMART" id="SM00582">
    <property type="entry name" value="RPR"/>
    <property type="match status" value="1"/>
</dbReference>
<keyword evidence="5" id="KW-1133">Transmembrane helix</keyword>
<organism evidence="9 10">
    <name type="scientific">Plasmodium yoelii yoelii</name>
    <dbReference type="NCBI Taxonomy" id="73239"/>
    <lineage>
        <taxon>Eukaryota</taxon>
        <taxon>Sar</taxon>
        <taxon>Alveolata</taxon>
        <taxon>Apicomplexa</taxon>
        <taxon>Aconoidasida</taxon>
        <taxon>Haemosporida</taxon>
        <taxon>Plasmodiidae</taxon>
        <taxon>Plasmodium</taxon>
        <taxon>Plasmodium (Vinckeia)</taxon>
    </lineage>
</organism>
<evidence type="ECO:0000259" key="7">
    <source>
        <dbReference type="PROSITE" id="PS50128"/>
    </source>
</evidence>
<dbReference type="InterPro" id="IPR006569">
    <property type="entry name" value="CID_dom"/>
</dbReference>
<evidence type="ECO:0000256" key="2">
    <source>
        <dbReference type="PROSITE-ProRule" id="PRU00176"/>
    </source>
</evidence>
<dbReference type="Gene3D" id="1.10.10.790">
    <property type="entry name" value="Surp module"/>
    <property type="match status" value="1"/>
</dbReference>
<evidence type="ECO:0000256" key="5">
    <source>
        <dbReference type="SAM" id="Phobius"/>
    </source>
</evidence>
<evidence type="ECO:0000259" key="6">
    <source>
        <dbReference type="PROSITE" id="PS50102"/>
    </source>
</evidence>
<protein>
    <submittedName>
        <fullName evidence="9">Drosophila melanogaster LD23810p</fullName>
    </submittedName>
</protein>
<dbReference type="InterPro" id="IPR035967">
    <property type="entry name" value="SWAP/Surp_sf"/>
</dbReference>
<dbReference type="InterPro" id="IPR012677">
    <property type="entry name" value="Nucleotide-bd_a/b_plait_sf"/>
</dbReference>
<dbReference type="PROSITE" id="PS50128">
    <property type="entry name" value="SURP"/>
    <property type="match status" value="1"/>
</dbReference>
<dbReference type="PROSITE" id="PS50102">
    <property type="entry name" value="RRM"/>
    <property type="match status" value="1"/>
</dbReference>
<dbReference type="Pfam" id="PF01805">
    <property type="entry name" value="Surp"/>
    <property type="match status" value="1"/>
</dbReference>
<feature type="region of interest" description="Disordered" evidence="4">
    <location>
        <begin position="43"/>
        <end position="108"/>
    </location>
</feature>
<dbReference type="Proteomes" id="UP000008553">
    <property type="component" value="Unassembled WGS sequence"/>
</dbReference>
<name>Q7RT71_PLAYO</name>
<dbReference type="Pfam" id="PF00076">
    <property type="entry name" value="RRM_1"/>
    <property type="match status" value="1"/>
</dbReference>
<dbReference type="FunCoup" id="Q7RT71">
    <property type="interactions" value="462"/>
</dbReference>
<keyword evidence="3" id="KW-0175">Coiled coil</keyword>
<dbReference type="GO" id="GO:0003723">
    <property type="term" value="F:RNA binding"/>
    <property type="evidence" value="ECO:0007669"/>
    <property type="project" value="UniProtKB-UniRule"/>
</dbReference>
<keyword evidence="5" id="KW-0812">Transmembrane</keyword>
<feature type="coiled-coil region" evidence="3">
    <location>
        <begin position="124"/>
        <end position="160"/>
    </location>
</feature>
<gene>
    <name evidence="9" type="ORF">PY00123</name>
</gene>
<dbReference type="GO" id="GO:0006396">
    <property type="term" value="P:RNA processing"/>
    <property type="evidence" value="ECO:0007669"/>
    <property type="project" value="InterPro"/>
</dbReference>
<dbReference type="PANTHER" id="PTHR23140">
    <property type="entry name" value="RNA PROCESSING PROTEIN LD23810P"/>
    <property type="match status" value="1"/>
</dbReference>
<dbReference type="SUPFAM" id="SSF54928">
    <property type="entry name" value="RNA-binding domain, RBD"/>
    <property type="match status" value="1"/>
</dbReference>